<proteinExistence type="predicted"/>
<dbReference type="EMBL" id="NBNE01019721">
    <property type="protein sequence ID" value="OWY91668.1"/>
    <property type="molecule type" value="Genomic_DNA"/>
</dbReference>
<accession>A0A225UF79</accession>
<sequence>MDNSQVDLVKVGSDLQLNLARGSTITAVDADFRDQVMVHALHVNHSTHFCFRRCRLCQQGHDFGKCEAFHELAKILWTNVDKKNISSELPKLVFGGHLN</sequence>
<organism evidence="1 2">
    <name type="scientific">Phytophthora megakarya</name>
    <dbReference type="NCBI Taxonomy" id="4795"/>
    <lineage>
        <taxon>Eukaryota</taxon>
        <taxon>Sar</taxon>
        <taxon>Stramenopiles</taxon>
        <taxon>Oomycota</taxon>
        <taxon>Peronosporomycetes</taxon>
        <taxon>Peronosporales</taxon>
        <taxon>Peronosporaceae</taxon>
        <taxon>Phytophthora</taxon>
    </lineage>
</organism>
<protein>
    <submittedName>
        <fullName evidence="1">Uncharacterized protein</fullName>
    </submittedName>
</protein>
<evidence type="ECO:0000313" key="1">
    <source>
        <dbReference type="EMBL" id="OWY91668.1"/>
    </source>
</evidence>
<dbReference type="OrthoDB" id="128282at2759"/>
<name>A0A225UF79_9STRA</name>
<reference evidence="2" key="1">
    <citation type="submission" date="2017-03" db="EMBL/GenBank/DDBJ databases">
        <title>Phytopthora megakarya and P. palmivora, two closely related causual agents of cacao black pod achieved similar genome size and gene model numbers by different mechanisms.</title>
        <authorList>
            <person name="Ali S."/>
            <person name="Shao J."/>
            <person name="Larry D.J."/>
            <person name="Kronmiller B."/>
            <person name="Shen D."/>
            <person name="Strem M.D."/>
            <person name="Melnick R.L."/>
            <person name="Guiltinan M.J."/>
            <person name="Tyler B.M."/>
            <person name="Meinhardt L.W."/>
            <person name="Bailey B.A."/>
        </authorList>
    </citation>
    <scope>NUCLEOTIDE SEQUENCE [LARGE SCALE GENOMIC DNA]</scope>
    <source>
        <strain evidence="2">zdho120</strain>
    </source>
</reference>
<comment type="caution">
    <text evidence="1">The sequence shown here is derived from an EMBL/GenBank/DDBJ whole genome shotgun (WGS) entry which is preliminary data.</text>
</comment>
<dbReference type="Proteomes" id="UP000198211">
    <property type="component" value="Unassembled WGS sequence"/>
</dbReference>
<keyword evidence="2" id="KW-1185">Reference proteome</keyword>
<evidence type="ECO:0000313" key="2">
    <source>
        <dbReference type="Proteomes" id="UP000198211"/>
    </source>
</evidence>
<gene>
    <name evidence="1" type="ORF">PHMEG_00039656</name>
</gene>
<dbReference type="AlphaFoldDB" id="A0A225UF79"/>